<keyword evidence="1" id="KW-0547">Nucleotide-binding</keyword>
<evidence type="ECO:0000313" key="10">
    <source>
        <dbReference type="WBParaSite" id="EgrG_000626900"/>
    </source>
</evidence>
<proteinExistence type="inferred from homology"/>
<sequence length="386" mass="44418">MIAALSPADINYAETLSTLRYADRAKQIKTNAVVNDKLQDSVVEELMAENERLRKQLEEMMKTSEVASAPGMSSEERARIQEEVRMEIMAQLENNQQRLENQDRNVFKKKLEEARKEVTVIKMPVEARQNIKARPQWPFLSNLNEDPQLSGVIIHYLDADKIVVGREGALESQRLRKTAANQEGKTTAYIWLKGLNIQDAHATFKRLPDGRMELSAGANSIRNTKVNGTALTTSRILKSMDRILFGSYHLYVYHNDVEKCEGAPDNVDWDFAQKELAKSEGIDQLNKAIDESDRCVLQQQLIELLPMLQEVNSIAQEMNKCRTFDVVLLPALLQQTPYGQRKTTRITIRMKCTKTGYTWMWDRGKFLNRRFLIQVRLYFQHLHCLG</sequence>
<evidence type="ECO:0000313" key="8">
    <source>
        <dbReference type="EMBL" id="CDS18480.1"/>
    </source>
</evidence>
<dbReference type="GO" id="GO:0005524">
    <property type="term" value="F:ATP binding"/>
    <property type="evidence" value="ECO:0007669"/>
    <property type="project" value="UniProtKB-KW"/>
</dbReference>
<evidence type="ECO:0000256" key="5">
    <source>
        <dbReference type="PROSITE-ProRule" id="PRU00283"/>
    </source>
</evidence>
<reference evidence="8" key="2">
    <citation type="submission" date="2014-06" db="EMBL/GenBank/DDBJ databases">
        <authorList>
            <person name="Aslett M."/>
        </authorList>
    </citation>
    <scope>NUCLEOTIDE SEQUENCE</scope>
</reference>
<reference evidence="10" key="3">
    <citation type="submission" date="2020-10" db="UniProtKB">
        <authorList>
            <consortium name="WormBaseParasite"/>
        </authorList>
    </citation>
    <scope>IDENTIFICATION</scope>
</reference>
<protein>
    <submittedName>
        <fullName evidence="8 10">Kinesin motor region</fullName>
    </submittedName>
</protein>
<keyword evidence="2" id="KW-0067">ATP-binding</keyword>
<dbReference type="GO" id="GO:0008017">
    <property type="term" value="F:microtubule binding"/>
    <property type="evidence" value="ECO:0007669"/>
    <property type="project" value="InterPro"/>
</dbReference>
<evidence type="ECO:0000313" key="9">
    <source>
        <dbReference type="Proteomes" id="UP000492820"/>
    </source>
</evidence>
<dbReference type="PANTHER" id="PTHR47117">
    <property type="entry name" value="STAR-RELATED LIPID TRANSFER PROTEIN 9"/>
    <property type="match status" value="1"/>
</dbReference>
<dbReference type="GO" id="GO:0003777">
    <property type="term" value="F:microtubule motor activity"/>
    <property type="evidence" value="ECO:0007669"/>
    <property type="project" value="InterPro"/>
</dbReference>
<dbReference type="SUPFAM" id="SSF49879">
    <property type="entry name" value="SMAD/FHA domain"/>
    <property type="match status" value="1"/>
</dbReference>
<feature type="domain" description="Kinesin motor" evidence="7">
    <location>
        <begin position="1"/>
        <end position="28"/>
    </location>
</feature>
<dbReference type="GO" id="GO:0007018">
    <property type="term" value="P:microtubule-based movement"/>
    <property type="evidence" value="ECO:0007669"/>
    <property type="project" value="InterPro"/>
</dbReference>
<dbReference type="Gene3D" id="3.40.850.10">
    <property type="entry name" value="Kinesin motor domain"/>
    <property type="match status" value="1"/>
</dbReference>
<dbReference type="InterPro" id="IPR008984">
    <property type="entry name" value="SMAD_FHA_dom_sf"/>
</dbReference>
<evidence type="ECO:0000256" key="1">
    <source>
        <dbReference type="ARBA" id="ARBA00022741"/>
    </source>
</evidence>
<keyword evidence="4" id="KW-0505">Motor protein</keyword>
<comment type="similarity">
    <text evidence="5">Belongs to the TRAFAC class myosin-kinesin ATPase superfamily. Kinesin family.</text>
</comment>
<dbReference type="OrthoDB" id="3176171at2759"/>
<evidence type="ECO:0000256" key="3">
    <source>
        <dbReference type="ARBA" id="ARBA00023054"/>
    </source>
</evidence>
<dbReference type="InterPro" id="IPR027417">
    <property type="entry name" value="P-loop_NTPase"/>
</dbReference>
<dbReference type="PROSITE" id="PS50067">
    <property type="entry name" value="KINESIN_MOTOR_2"/>
    <property type="match status" value="1"/>
</dbReference>
<dbReference type="WBParaSite" id="EgrG_000626900">
    <property type="protein sequence ID" value="EgrG_000626900"/>
    <property type="gene ID" value="EgrG_000626900"/>
</dbReference>
<gene>
    <name evidence="8" type="ORF">EgrG_000626900</name>
</gene>
<dbReference type="EMBL" id="LK028578">
    <property type="protein sequence ID" value="CDS18480.1"/>
    <property type="molecule type" value="Genomic_DNA"/>
</dbReference>
<comment type="caution">
    <text evidence="5">Lacks conserved residue(s) required for the propagation of feature annotation.</text>
</comment>
<evidence type="ECO:0000256" key="6">
    <source>
        <dbReference type="SAM" id="Coils"/>
    </source>
</evidence>
<evidence type="ECO:0000256" key="4">
    <source>
        <dbReference type="ARBA" id="ARBA00023175"/>
    </source>
</evidence>
<name>A0A068WLH5_ECHGR</name>
<accession>A0A068WLH5</accession>
<evidence type="ECO:0000259" key="7">
    <source>
        <dbReference type="PROSITE" id="PS50067"/>
    </source>
</evidence>
<dbReference type="SUPFAM" id="SSF52540">
    <property type="entry name" value="P-loop containing nucleoside triphosphate hydrolases"/>
    <property type="match status" value="1"/>
</dbReference>
<feature type="coiled-coil region" evidence="6">
    <location>
        <begin position="43"/>
        <end position="109"/>
    </location>
</feature>
<reference evidence="8 9" key="1">
    <citation type="journal article" date="2013" name="Nature">
        <title>The genomes of four tapeworm species reveal adaptations to parasitism.</title>
        <authorList>
            <person name="Tsai I.J."/>
            <person name="Zarowiecki M."/>
            <person name="Holroyd N."/>
            <person name="Garciarrubio A."/>
            <person name="Sanchez-Flores A."/>
            <person name="Brooks K.L."/>
            <person name="Tracey A."/>
            <person name="Bobes R.J."/>
            <person name="Fragoso G."/>
            <person name="Sciutto E."/>
            <person name="Aslett M."/>
            <person name="Beasley H."/>
            <person name="Bennett H.M."/>
            <person name="Cai J."/>
            <person name="Camicia F."/>
            <person name="Clark R."/>
            <person name="Cucher M."/>
            <person name="De Silva N."/>
            <person name="Day T.A."/>
            <person name="Deplazes P."/>
            <person name="Estrada K."/>
            <person name="Fernandez C."/>
            <person name="Holland P.W."/>
            <person name="Hou J."/>
            <person name="Hu S."/>
            <person name="Huckvale T."/>
            <person name="Hung S.S."/>
            <person name="Kamenetzky L."/>
            <person name="Keane J.A."/>
            <person name="Kiss F."/>
            <person name="Koziol U."/>
            <person name="Lambert O."/>
            <person name="Liu K."/>
            <person name="Luo X."/>
            <person name="Luo Y."/>
            <person name="Macchiaroli N."/>
            <person name="Nichol S."/>
            <person name="Paps J."/>
            <person name="Parkinson J."/>
            <person name="Pouchkina-Stantcheva N."/>
            <person name="Riddiford N."/>
            <person name="Rosenzvit M."/>
            <person name="Salinas G."/>
            <person name="Wasmuth J.D."/>
            <person name="Zamanian M."/>
            <person name="Zheng Y."/>
            <person name="Cai X."/>
            <person name="Soberon X."/>
            <person name="Olson P.D."/>
            <person name="Laclette J.P."/>
            <person name="Brehm K."/>
            <person name="Berriman M."/>
            <person name="Garciarrubio A."/>
            <person name="Bobes R.J."/>
            <person name="Fragoso G."/>
            <person name="Sanchez-Flores A."/>
            <person name="Estrada K."/>
            <person name="Cevallos M.A."/>
            <person name="Morett E."/>
            <person name="Gonzalez V."/>
            <person name="Portillo T."/>
            <person name="Ochoa-Leyva A."/>
            <person name="Jose M.V."/>
            <person name="Sciutto E."/>
            <person name="Landa A."/>
            <person name="Jimenez L."/>
            <person name="Valdes V."/>
            <person name="Carrero J.C."/>
            <person name="Larralde C."/>
            <person name="Morales-Montor J."/>
            <person name="Limon-Lason J."/>
            <person name="Soberon X."/>
            <person name="Laclette J.P."/>
        </authorList>
    </citation>
    <scope>NUCLEOTIDE SEQUENCE [LARGE SCALE GENOMIC DNA]</scope>
</reference>
<dbReference type="Gene3D" id="2.60.200.20">
    <property type="match status" value="1"/>
</dbReference>
<dbReference type="InterPro" id="IPR001752">
    <property type="entry name" value="Kinesin_motor_dom"/>
</dbReference>
<evidence type="ECO:0000256" key="2">
    <source>
        <dbReference type="ARBA" id="ARBA00022840"/>
    </source>
</evidence>
<dbReference type="InterPro" id="IPR036961">
    <property type="entry name" value="Kinesin_motor_dom_sf"/>
</dbReference>
<organism evidence="8">
    <name type="scientific">Echinococcus granulosus</name>
    <name type="common">Hydatid tapeworm</name>
    <dbReference type="NCBI Taxonomy" id="6210"/>
    <lineage>
        <taxon>Eukaryota</taxon>
        <taxon>Metazoa</taxon>
        <taxon>Spiralia</taxon>
        <taxon>Lophotrochozoa</taxon>
        <taxon>Platyhelminthes</taxon>
        <taxon>Cestoda</taxon>
        <taxon>Eucestoda</taxon>
        <taxon>Cyclophyllidea</taxon>
        <taxon>Taeniidae</taxon>
        <taxon>Echinococcus</taxon>
        <taxon>Echinococcus granulosus group</taxon>
    </lineage>
</organism>
<dbReference type="Proteomes" id="UP000492820">
    <property type="component" value="Unassembled WGS sequence"/>
</dbReference>
<keyword evidence="3 6" id="KW-0175">Coiled coil</keyword>
<dbReference type="AlphaFoldDB" id="A0A068WLH5"/>